<evidence type="ECO:0000313" key="3">
    <source>
        <dbReference type="EMBL" id="MBM6921591.1"/>
    </source>
</evidence>
<dbReference type="AlphaFoldDB" id="A0A938X9A9"/>
<accession>A0A938X9A9</accession>
<dbReference type="InterPro" id="IPR050345">
    <property type="entry name" value="Aliph_Amidase/BUP"/>
</dbReference>
<evidence type="ECO:0000259" key="2">
    <source>
        <dbReference type="PROSITE" id="PS50263"/>
    </source>
</evidence>
<sequence>MEKSFRIGIVQQKSTPFAVKQNTHSALQMIKEAASNRADLVLFPECFLTGYAFPEVDETLPFLVLQTSPAYQSWKAQALSLTGDAFQTIRHAAKTHRIGVLITALTKGTERPHNTAMLIDKNGEIQFVYHKVHTCAFSFEKMIEPGNEFFVGEIDGVKIGAMICYDREYPESARILMLKGAELIVVPNDCTIMAPRLRTLCVRAYENMVGVIMANPPGAGAGCSCAYSPIQWKDDTNAVDPTLCLASETEEGILYADYDLDALRAYRENEMMGNTFRRPDVYAPLLSTEISPPFLREH</sequence>
<reference evidence="3" key="2">
    <citation type="journal article" date="2021" name="Sci. Rep.">
        <title>The distribution of antibiotic resistance genes in chicken gut microbiota commensals.</title>
        <authorList>
            <person name="Juricova H."/>
            <person name="Matiasovicova J."/>
            <person name="Kubasova T."/>
            <person name="Cejkova D."/>
            <person name="Rychlik I."/>
        </authorList>
    </citation>
    <scope>NUCLEOTIDE SEQUENCE</scope>
    <source>
        <strain evidence="3">An559</strain>
    </source>
</reference>
<dbReference type="SUPFAM" id="SSF56317">
    <property type="entry name" value="Carbon-nitrogen hydrolase"/>
    <property type="match status" value="1"/>
</dbReference>
<keyword evidence="4" id="KW-1185">Reference proteome</keyword>
<proteinExistence type="predicted"/>
<name>A0A938X9A9_9FIRM</name>
<dbReference type="GO" id="GO:0016811">
    <property type="term" value="F:hydrolase activity, acting on carbon-nitrogen (but not peptide) bonds, in linear amides"/>
    <property type="evidence" value="ECO:0007669"/>
    <property type="project" value="TreeGrafter"/>
</dbReference>
<organism evidence="3 4">
    <name type="scientific">Merdimmobilis hominis</name>
    <dbReference type="NCBI Taxonomy" id="2897707"/>
    <lineage>
        <taxon>Bacteria</taxon>
        <taxon>Bacillati</taxon>
        <taxon>Bacillota</taxon>
        <taxon>Clostridia</taxon>
        <taxon>Eubacteriales</taxon>
        <taxon>Oscillospiraceae</taxon>
        <taxon>Merdimmobilis</taxon>
    </lineage>
</organism>
<evidence type="ECO:0000256" key="1">
    <source>
        <dbReference type="ARBA" id="ARBA00022801"/>
    </source>
</evidence>
<reference evidence="3" key="1">
    <citation type="submission" date="2020-08" db="EMBL/GenBank/DDBJ databases">
        <authorList>
            <person name="Cejkova D."/>
            <person name="Kubasova T."/>
            <person name="Jahodarova E."/>
            <person name="Rychlik I."/>
        </authorList>
    </citation>
    <scope>NUCLEOTIDE SEQUENCE</scope>
    <source>
        <strain evidence="3">An559</strain>
    </source>
</reference>
<keyword evidence="1 3" id="KW-0378">Hydrolase</keyword>
<evidence type="ECO:0000313" key="4">
    <source>
        <dbReference type="Proteomes" id="UP000774750"/>
    </source>
</evidence>
<dbReference type="InterPro" id="IPR036526">
    <property type="entry name" value="C-N_Hydrolase_sf"/>
</dbReference>
<dbReference type="PANTHER" id="PTHR43674:SF16">
    <property type="entry name" value="CARBON-NITROGEN FAMILY, PUTATIVE (AFU_ORTHOLOGUE AFUA_5G02350)-RELATED"/>
    <property type="match status" value="1"/>
</dbReference>
<gene>
    <name evidence="3" type="ORF">H6A12_10560</name>
</gene>
<comment type="caution">
    <text evidence="3">The sequence shown here is derived from an EMBL/GenBank/DDBJ whole genome shotgun (WGS) entry which is preliminary data.</text>
</comment>
<dbReference type="EMBL" id="JACJKY010000020">
    <property type="protein sequence ID" value="MBM6921591.1"/>
    <property type="molecule type" value="Genomic_DNA"/>
</dbReference>
<dbReference type="PROSITE" id="PS50263">
    <property type="entry name" value="CN_HYDROLASE"/>
    <property type="match status" value="1"/>
</dbReference>
<dbReference type="InterPro" id="IPR003010">
    <property type="entry name" value="C-N_Hydrolase"/>
</dbReference>
<feature type="domain" description="CN hydrolase" evidence="2">
    <location>
        <begin position="5"/>
        <end position="260"/>
    </location>
</feature>
<dbReference type="Pfam" id="PF00795">
    <property type="entry name" value="CN_hydrolase"/>
    <property type="match status" value="1"/>
</dbReference>
<dbReference type="CDD" id="cd07197">
    <property type="entry name" value="nitrilase"/>
    <property type="match status" value="1"/>
</dbReference>
<dbReference type="Proteomes" id="UP000774750">
    <property type="component" value="Unassembled WGS sequence"/>
</dbReference>
<protein>
    <submittedName>
        <fullName evidence="3">Carbon-nitrogen hydrolase family protein</fullName>
    </submittedName>
</protein>
<dbReference type="RefSeq" id="WP_204447686.1">
    <property type="nucleotide sequence ID" value="NZ_JACJKY010000020.1"/>
</dbReference>
<dbReference type="PANTHER" id="PTHR43674">
    <property type="entry name" value="NITRILASE C965.09-RELATED"/>
    <property type="match status" value="1"/>
</dbReference>
<dbReference type="Gene3D" id="3.60.110.10">
    <property type="entry name" value="Carbon-nitrogen hydrolase"/>
    <property type="match status" value="1"/>
</dbReference>